<feature type="domain" description="BHLH" evidence="6">
    <location>
        <begin position="651"/>
        <end position="700"/>
    </location>
</feature>
<reference evidence="7" key="1">
    <citation type="submission" date="2022-08" db="EMBL/GenBank/DDBJ databases">
        <authorList>
            <person name="Gutierrez-Valencia J."/>
        </authorList>
    </citation>
    <scope>NUCLEOTIDE SEQUENCE</scope>
</reference>
<feature type="compositionally biased region" description="Polar residues" evidence="5">
    <location>
        <begin position="600"/>
        <end position="621"/>
    </location>
</feature>
<dbReference type="EMBL" id="CAMGYJ010000004">
    <property type="protein sequence ID" value="CAI0398481.1"/>
    <property type="molecule type" value="Genomic_DNA"/>
</dbReference>
<comment type="subcellular location">
    <subcellularLocation>
        <location evidence="1">Nucleus</location>
    </subcellularLocation>
</comment>
<dbReference type="InterPro" id="IPR011598">
    <property type="entry name" value="bHLH_dom"/>
</dbReference>
<proteinExistence type="predicted"/>
<evidence type="ECO:0000256" key="1">
    <source>
        <dbReference type="ARBA" id="ARBA00004123"/>
    </source>
</evidence>
<dbReference type="PANTHER" id="PTHR46196:SF4">
    <property type="entry name" value="TRANSCRIPTION FACTOR LHW"/>
    <property type="match status" value="1"/>
</dbReference>
<dbReference type="Pfam" id="PF23176">
    <property type="entry name" value="bHLH_LHW"/>
    <property type="match status" value="1"/>
</dbReference>
<evidence type="ECO:0000313" key="7">
    <source>
        <dbReference type="EMBL" id="CAI0398481.1"/>
    </source>
</evidence>
<dbReference type="GO" id="GO:0003700">
    <property type="term" value="F:DNA-binding transcription factor activity"/>
    <property type="evidence" value="ECO:0007669"/>
    <property type="project" value="InterPro"/>
</dbReference>
<keyword evidence="4" id="KW-0539">Nucleus</keyword>
<name>A0AAV0ILY2_9ROSI</name>
<dbReference type="InterPro" id="IPR043561">
    <property type="entry name" value="LHW-like"/>
</dbReference>
<evidence type="ECO:0000256" key="2">
    <source>
        <dbReference type="ARBA" id="ARBA00023015"/>
    </source>
</evidence>
<keyword evidence="2" id="KW-0805">Transcription regulation</keyword>
<keyword evidence="8" id="KW-1185">Reference proteome</keyword>
<dbReference type="AlphaFoldDB" id="A0AAV0ILY2"/>
<dbReference type="GO" id="GO:0005634">
    <property type="term" value="C:nucleus"/>
    <property type="evidence" value="ECO:0007669"/>
    <property type="project" value="UniProtKB-SubCell"/>
</dbReference>
<dbReference type="Pfam" id="PF14215">
    <property type="entry name" value="bHLH-MYC_N"/>
    <property type="match status" value="1"/>
</dbReference>
<feature type="compositionally biased region" description="Polar residues" evidence="5">
    <location>
        <begin position="542"/>
        <end position="568"/>
    </location>
</feature>
<dbReference type="GO" id="GO:0046983">
    <property type="term" value="F:protein dimerization activity"/>
    <property type="evidence" value="ECO:0007669"/>
    <property type="project" value="InterPro"/>
</dbReference>
<evidence type="ECO:0000256" key="3">
    <source>
        <dbReference type="ARBA" id="ARBA00023163"/>
    </source>
</evidence>
<dbReference type="CDD" id="cd18915">
    <property type="entry name" value="bHLH_AtLHW_like"/>
    <property type="match status" value="1"/>
</dbReference>
<organism evidence="7 8">
    <name type="scientific">Linum tenue</name>
    <dbReference type="NCBI Taxonomy" id="586396"/>
    <lineage>
        <taxon>Eukaryota</taxon>
        <taxon>Viridiplantae</taxon>
        <taxon>Streptophyta</taxon>
        <taxon>Embryophyta</taxon>
        <taxon>Tracheophyta</taxon>
        <taxon>Spermatophyta</taxon>
        <taxon>Magnoliopsida</taxon>
        <taxon>eudicotyledons</taxon>
        <taxon>Gunneridae</taxon>
        <taxon>Pentapetalae</taxon>
        <taxon>rosids</taxon>
        <taxon>fabids</taxon>
        <taxon>Malpighiales</taxon>
        <taxon>Linaceae</taxon>
        <taxon>Linum</taxon>
    </lineage>
</organism>
<gene>
    <name evidence="7" type="ORF">LITE_LOCUS9924</name>
</gene>
<evidence type="ECO:0000313" key="8">
    <source>
        <dbReference type="Proteomes" id="UP001154282"/>
    </source>
</evidence>
<dbReference type="Proteomes" id="UP001154282">
    <property type="component" value="Unassembled WGS sequence"/>
</dbReference>
<accession>A0AAV0ILY2</accession>
<evidence type="ECO:0000256" key="4">
    <source>
        <dbReference type="ARBA" id="ARBA00023242"/>
    </source>
</evidence>
<evidence type="ECO:0000259" key="6">
    <source>
        <dbReference type="PROSITE" id="PS50888"/>
    </source>
</evidence>
<keyword evidence="3" id="KW-0804">Transcription</keyword>
<dbReference type="PROSITE" id="PS50888">
    <property type="entry name" value="BHLH"/>
    <property type="match status" value="1"/>
</dbReference>
<feature type="compositionally biased region" description="Basic and acidic residues" evidence="5">
    <location>
        <begin position="652"/>
        <end position="666"/>
    </location>
</feature>
<evidence type="ECO:0000256" key="5">
    <source>
        <dbReference type="SAM" id="MobiDB-lite"/>
    </source>
</evidence>
<feature type="region of interest" description="Disordered" evidence="5">
    <location>
        <begin position="541"/>
        <end position="666"/>
    </location>
</feature>
<dbReference type="InterPro" id="IPR025610">
    <property type="entry name" value="MYC/MYB_N"/>
</dbReference>
<dbReference type="PANTHER" id="PTHR46196">
    <property type="entry name" value="TRANSCRIPTION FACTOR BHLH155-LIKE ISOFORM X1-RELATED"/>
    <property type="match status" value="1"/>
</dbReference>
<comment type="caution">
    <text evidence="7">The sequence shown here is derived from an EMBL/GenBank/DDBJ whole genome shotgun (WGS) entry which is preliminary data.</text>
</comment>
<protein>
    <recommendedName>
        <fullName evidence="6">BHLH domain-containing protein</fullName>
    </recommendedName>
</protein>
<sequence length="869" mass="94807">MGVLLREVLRLLCGVNHWSYAVFWKIGIQNPKIFAIFCLVAEKIRLLIWEDSYHDSASSSSHKPVSSFGEWEGFRGTDAQSSMLGLQAGGNGVDSLVNKMMMDNQVIIVGEGIVGRAAFTGNHDWILSNNYTGHSHPPQVVNEIRHQFSAGMQTIAVIPICPHGVVQLGSSLTISENSGFVNNVKSLILELGCIPGALLSDNHEEKDLTERIGIPISFRQPISPHFSKVPTPTSLLTETLKLQNFKSSHSSKVPSLPQIGHCQDNLKSPAASIICGPNLTDGVAQVIPPIHEPSLNHRRTSNFSSMTGFHHPTTGHSDASNTVLSLPEQQVVLESCGPSHFGNTKNATDSFSMTRRKGNGNHFSIGVHGNVQTSTPCLPTDSSNMGRLDSTRVVDQTSNGGSGMLGDDSNCRFNSSTNFNHGDITSQATMQKMDRDLFQPLNLQSIQLTGHQSGSQSTITVNNEITNSFAALYPSGDDLYDILGVDFRNKLLGGKWNNVITDGSHQKSETMVEEKKGSDFYSTTLPATGTSDHLLEAVVSRAHSSTKQNSDDSNSSRTTVTKASSPSVPSAHHTYGLVSVPDPVKRETFDLPGRGRTTTDDVGSCSQTTSFYGSQLSSLGSHNGRRDNSISTSGFPKKNEESSNKPNRKRLKPGENPRPRPKDRQMIQDRVKELRDIVPNGGKCSIDALLERTIKHMLFLQSVTKHADKLKHTAESKFIRKDGGVLLKDNFEGGATWAFEVGSQSMVCPIVVEDLNLPRQMLIEMLCEERGFFLEIAEMIRGMGLTILKGIMEVRNDKIWAHFVVEANRDVTRMEIFMSLVHHLQQTIKGSSTLSANAVEISSNMMAQQHGFTQAAASIPATGGLISLQ</sequence>